<organism evidence="26 27">
    <name type="scientific">Melipona quadrifasciata</name>
    <dbReference type="NCBI Taxonomy" id="166423"/>
    <lineage>
        <taxon>Eukaryota</taxon>
        <taxon>Metazoa</taxon>
        <taxon>Ecdysozoa</taxon>
        <taxon>Arthropoda</taxon>
        <taxon>Hexapoda</taxon>
        <taxon>Insecta</taxon>
        <taxon>Pterygota</taxon>
        <taxon>Neoptera</taxon>
        <taxon>Endopterygota</taxon>
        <taxon>Hymenoptera</taxon>
        <taxon>Apocrita</taxon>
        <taxon>Aculeata</taxon>
        <taxon>Apoidea</taxon>
        <taxon>Anthophila</taxon>
        <taxon>Apidae</taxon>
        <taxon>Melipona</taxon>
    </lineage>
</organism>
<dbReference type="SUPFAM" id="SSF56112">
    <property type="entry name" value="Protein kinase-like (PK-like)"/>
    <property type="match status" value="1"/>
</dbReference>
<dbReference type="InterPro" id="IPR006211">
    <property type="entry name" value="Furin-like_Cys-rich_dom"/>
</dbReference>
<dbReference type="PROSITE" id="PS00109">
    <property type="entry name" value="PROTEIN_KINASE_TYR"/>
    <property type="match status" value="1"/>
</dbReference>
<evidence type="ECO:0000256" key="19">
    <source>
        <dbReference type="ARBA" id="ARBA00051243"/>
    </source>
</evidence>
<dbReference type="InterPro" id="IPR020635">
    <property type="entry name" value="Tyr_kinase_cat_dom"/>
</dbReference>
<dbReference type="Gene3D" id="2.60.40.10">
    <property type="entry name" value="Immunoglobulins"/>
    <property type="match status" value="3"/>
</dbReference>
<keyword evidence="17" id="KW-0325">Glycoprotein</keyword>
<keyword evidence="9" id="KW-0677">Repeat</keyword>
<comment type="subcellular location">
    <subcellularLocation>
        <location evidence="1">Membrane</location>
        <topology evidence="1">Single-pass type I membrane protein</topology>
    </subcellularLocation>
</comment>
<dbReference type="GO" id="GO:0042593">
    <property type="term" value="P:glucose homeostasis"/>
    <property type="evidence" value="ECO:0007669"/>
    <property type="project" value="TreeGrafter"/>
</dbReference>
<dbReference type="Pfam" id="PF00041">
    <property type="entry name" value="fn3"/>
    <property type="match status" value="1"/>
</dbReference>
<sequence length="1670" mass="190413">METRCLLMIVVFLCAAMSLACCQSNGISSRTSIGDDNDEIRRYEADYTDGSNEETMLENHEADLDSDDPFYEQIVSYRSNRAIDVFSYQREDDRLFITIYVDDIVSDDHESIKNVKTELANDFDTKEIYSKKVERRTNGCHTVCTSMNEDFTLEKGDSTENQSSPNAKPLKPSFLNVQTNLDHGLYLTSNPEVNSLPQMMNRSTEANTKLTEQSGQKPNLPKSSTKATETVVREKGRRRVSNKHVMIGDGICQSIDIRNSASAFGILKDCRVIEGFLQIVLIENNSERDFQPISFPKLREITGYILLYRLNGLKSLNNLFPNLEVIRGDILLTDYAFMVYEMQNLQELTLSGAESTGNSFLQIGLKKLTEISRGSVRIEKNPALCYTTLNWSFIVSAGEIVIKDNGEEASCPGCSHCPGGYCWTSQYCQRTEKPKCHDQCLGECLGSTESECYVCKHYRHEGKCVETCPSHLYSYLSRRCVTKDECVGMNRLRRVILEDGQAWRPFNGSCVTHCPDGYEDALDENNMTTCRACVNSCRKVSHGALIRHISDTQSFRGITVVKGALEFQIRNGNPSIMNELSEAFGRVEEITEYLKITHSFPITSLNFFKKLKVIKGEKLDTNNASLSVLDNPNLSSLFPPGQEIKIENGRLFFHYNPKLCLSTIKQLSVMVNITNYTDLEVQPQSNGEKVACDIVNINITVKNLGPDYADLMWDSYEPPEGHKLLSYLLNYIETENENITYEMNACGGNKTWQIVDVDIPKWNTTVSKHISSLKPYTKYAVYVKTLNARSSKFVEPVGQSRIIFFRTRSTIPSPPTNVLSMSLSDTEILVKWEPPLFPNGRIGYYMVSSVVIYEDDNLIFTRDYCNDTLEDELEPDQLVVPDVTVKTPVANRLSCCSKNTNGYVVTSKKFEIFCHENTTISYISPGWKDYCVYNTYNNNNNNNKNNKNVHDQFYELTNNLSTPRPEDEEEKEEEEEEEEEKEEEEEEEEETDTFKSKGSNVMDKHALTYNVSDRNEFVIKNLSHYTRYIISVAACGVKINKLSMCSSIQYTFARTKKRVHADDVKNVKVQVTNNTIVEVFWDSVKDPNAMTVSYTIEYTNLDVKDAKKSTECVRNLRIPRKDTLSAVNSYFIKNLSPGKYSLRVRSTSLAGDGNFSNVVYFSIGLSNTTPITLIAVIAVVVLLAILTVLFASLRYYRKKKKQERLIASVNPDYIETKYVIDEWEVPRENVEILEELGLGNFGMVYRGVYDKNTPVAIKTISKTASPREKNEFLNEASVMKNFSTFHIIKLIGVVSIENPPFVIMELMENGDLKTYLRRIRDTHLVPDACRIMRMAAEIADGMAYLESKKYVHRDLAARNCMVSKDLVCKIGDFGMARDVYETDYYKIGRKGLLPIRWMAPENLSDGVFTSDSDVWSFGVVLYEILTLAEIPYQGFSNEEVLSHVNIPRSCPENIQKIMEKCFKWRPSDRPTFMEVVSELEPFLGQDFYEKSFYHSTEGVESRNSGMKKPYHHAAPIRFHWANETARWVKEFEDNVTLLDQTKAGTSRGRIFKNGFQHFGNQVYINEVLPWKEKAFKNRREENVCLQIAIIYLEETSERQKLPSNNEFAVFCEEASGRGHAHVQAVSAVKSTGNEFCEWYDTEENFEGPNSEVILRGCISCCDIIERHEVK</sequence>
<evidence type="ECO:0000256" key="7">
    <source>
        <dbReference type="ARBA" id="ARBA00022723"/>
    </source>
</evidence>
<evidence type="ECO:0000256" key="15">
    <source>
        <dbReference type="ARBA" id="ARBA00023137"/>
    </source>
</evidence>
<keyword evidence="15" id="KW-0829">Tyrosine-protein kinase</keyword>
<dbReference type="CDD" id="cd00063">
    <property type="entry name" value="FN3"/>
    <property type="match status" value="3"/>
</dbReference>
<dbReference type="InterPro" id="IPR036941">
    <property type="entry name" value="Rcpt_L-dom_sf"/>
</dbReference>
<dbReference type="GO" id="GO:0046872">
    <property type="term" value="F:metal ion binding"/>
    <property type="evidence" value="ECO:0007669"/>
    <property type="project" value="UniProtKB-KW"/>
</dbReference>
<dbReference type="InterPro" id="IPR008266">
    <property type="entry name" value="Tyr_kinase_AS"/>
</dbReference>
<evidence type="ECO:0000256" key="13">
    <source>
        <dbReference type="ARBA" id="ARBA00022989"/>
    </source>
</evidence>
<dbReference type="Pfam" id="PF01030">
    <property type="entry name" value="Recep_L_domain"/>
    <property type="match status" value="2"/>
</dbReference>
<dbReference type="InterPro" id="IPR011009">
    <property type="entry name" value="Kinase-like_dom_sf"/>
</dbReference>
<dbReference type="SUPFAM" id="SSF57184">
    <property type="entry name" value="Growth factor receptor domain"/>
    <property type="match status" value="1"/>
</dbReference>
<reference evidence="26 27" key="1">
    <citation type="submission" date="2015-07" db="EMBL/GenBank/DDBJ databases">
        <title>The genome of Melipona quadrifasciata.</title>
        <authorList>
            <person name="Pan H."/>
            <person name="Kapheim K."/>
        </authorList>
    </citation>
    <scope>NUCLEOTIDE SEQUENCE [LARGE SCALE GENOMIC DNA]</scope>
    <source>
        <strain evidence="26">0111107301</strain>
        <tissue evidence="26">Whole body</tissue>
    </source>
</reference>
<proteinExistence type="predicted"/>
<gene>
    <name evidence="26" type="ORF">WN51_02650</name>
</gene>
<evidence type="ECO:0000256" key="18">
    <source>
        <dbReference type="ARBA" id="ARBA00023211"/>
    </source>
</evidence>
<evidence type="ECO:0000256" key="20">
    <source>
        <dbReference type="PROSITE-ProRule" id="PRU10141"/>
    </source>
</evidence>
<keyword evidence="4" id="KW-0808">Transferase</keyword>
<keyword evidence="10 20" id="KW-0547">Nucleotide-binding</keyword>
<evidence type="ECO:0000259" key="24">
    <source>
        <dbReference type="PROSITE" id="PS50011"/>
    </source>
</evidence>
<evidence type="ECO:0000313" key="27">
    <source>
        <dbReference type="Proteomes" id="UP000053105"/>
    </source>
</evidence>
<dbReference type="InterPro" id="IPR000494">
    <property type="entry name" value="Rcpt_L-dom"/>
</dbReference>
<feature type="transmembrane region" description="Helical" evidence="22">
    <location>
        <begin position="1171"/>
        <end position="1196"/>
    </location>
</feature>
<dbReference type="SUPFAM" id="SSF49265">
    <property type="entry name" value="Fibronectin type III"/>
    <property type="match status" value="2"/>
</dbReference>
<dbReference type="GO" id="GO:0030424">
    <property type="term" value="C:axon"/>
    <property type="evidence" value="ECO:0007669"/>
    <property type="project" value="TreeGrafter"/>
</dbReference>
<dbReference type="GO" id="GO:0005009">
    <property type="term" value="F:insulin receptor activity"/>
    <property type="evidence" value="ECO:0007669"/>
    <property type="project" value="TreeGrafter"/>
</dbReference>
<dbReference type="GO" id="GO:0005524">
    <property type="term" value="F:ATP binding"/>
    <property type="evidence" value="ECO:0007669"/>
    <property type="project" value="UniProtKB-UniRule"/>
</dbReference>
<dbReference type="PROSITE" id="PS50011">
    <property type="entry name" value="PROTEIN_KINASE_DOM"/>
    <property type="match status" value="1"/>
</dbReference>
<dbReference type="GO" id="GO:0043560">
    <property type="term" value="F:insulin receptor substrate binding"/>
    <property type="evidence" value="ECO:0007669"/>
    <property type="project" value="TreeGrafter"/>
</dbReference>
<evidence type="ECO:0000256" key="9">
    <source>
        <dbReference type="ARBA" id="ARBA00022737"/>
    </source>
</evidence>
<feature type="domain" description="Fibronectin type-III" evidence="25">
    <location>
        <begin position="1063"/>
        <end position="1166"/>
    </location>
</feature>
<dbReference type="InterPro" id="IPR017441">
    <property type="entry name" value="Protein_kinase_ATP_BS"/>
</dbReference>
<feature type="signal peptide" evidence="23">
    <location>
        <begin position="1"/>
        <end position="22"/>
    </location>
</feature>
<dbReference type="InterPro" id="IPR009030">
    <property type="entry name" value="Growth_fac_rcpt_cys_sf"/>
</dbReference>
<dbReference type="InterPro" id="IPR006212">
    <property type="entry name" value="Furin_repeat"/>
</dbReference>
<dbReference type="SMART" id="SM00219">
    <property type="entry name" value="TyrKc"/>
    <property type="match status" value="1"/>
</dbReference>
<evidence type="ECO:0000256" key="17">
    <source>
        <dbReference type="ARBA" id="ARBA00023180"/>
    </source>
</evidence>
<dbReference type="GO" id="GO:0051897">
    <property type="term" value="P:positive regulation of phosphatidylinositol 3-kinase/protein kinase B signal transduction"/>
    <property type="evidence" value="ECO:0007669"/>
    <property type="project" value="TreeGrafter"/>
</dbReference>
<feature type="binding site" evidence="20">
    <location>
        <position position="1258"/>
    </location>
    <ligand>
        <name>ATP</name>
        <dbReference type="ChEBI" id="CHEBI:30616"/>
    </ligand>
</feature>
<dbReference type="PROSITE" id="PS51257">
    <property type="entry name" value="PROKAR_LIPOPROTEIN"/>
    <property type="match status" value="1"/>
</dbReference>
<dbReference type="SMART" id="SM00060">
    <property type="entry name" value="FN3"/>
    <property type="match status" value="3"/>
</dbReference>
<feature type="domain" description="Protein kinase" evidence="24">
    <location>
        <begin position="1230"/>
        <end position="1483"/>
    </location>
</feature>
<dbReference type="STRING" id="166423.A0A0N0U3X6"/>
<keyword evidence="5" id="KW-0165">Cleavage on pair of basic residues</keyword>
<evidence type="ECO:0000256" key="1">
    <source>
        <dbReference type="ARBA" id="ARBA00004479"/>
    </source>
</evidence>
<dbReference type="Gene3D" id="3.30.200.20">
    <property type="entry name" value="Phosphorylase Kinase, domain 1"/>
    <property type="match status" value="1"/>
</dbReference>
<evidence type="ECO:0000256" key="21">
    <source>
        <dbReference type="SAM" id="MobiDB-lite"/>
    </source>
</evidence>
<dbReference type="EC" id="2.7.10.1" evidence="2"/>
<dbReference type="InterPro" id="IPR003961">
    <property type="entry name" value="FN3_dom"/>
</dbReference>
<evidence type="ECO:0000259" key="25">
    <source>
        <dbReference type="PROSITE" id="PS50853"/>
    </source>
</evidence>
<feature type="region of interest" description="Disordered" evidence="21">
    <location>
        <begin position="957"/>
        <end position="997"/>
    </location>
</feature>
<keyword evidence="11" id="KW-0418">Kinase</keyword>
<dbReference type="InterPro" id="IPR036116">
    <property type="entry name" value="FN3_sf"/>
</dbReference>
<dbReference type="InterPro" id="IPR001245">
    <property type="entry name" value="Ser-Thr/Tyr_kinase_cat_dom"/>
</dbReference>
<dbReference type="PANTHER" id="PTHR24416:SF525">
    <property type="entry name" value="INSULIN-LIKE RECEPTOR"/>
    <property type="match status" value="1"/>
</dbReference>
<dbReference type="InterPro" id="IPR050122">
    <property type="entry name" value="RTK"/>
</dbReference>
<dbReference type="GO" id="GO:0005899">
    <property type="term" value="C:insulin receptor complex"/>
    <property type="evidence" value="ECO:0007669"/>
    <property type="project" value="TreeGrafter"/>
</dbReference>
<feature type="compositionally biased region" description="Acidic residues" evidence="21">
    <location>
        <begin position="966"/>
        <end position="991"/>
    </location>
</feature>
<dbReference type="FunFam" id="1.10.510.10:FF:000554">
    <property type="entry name" value="Predicted protein"/>
    <property type="match status" value="1"/>
</dbReference>
<feature type="region of interest" description="Disordered" evidence="21">
    <location>
        <begin position="206"/>
        <end position="228"/>
    </location>
</feature>
<evidence type="ECO:0000256" key="5">
    <source>
        <dbReference type="ARBA" id="ARBA00022685"/>
    </source>
</evidence>
<feature type="chain" id="PRO_5005859796" description="receptor protein-tyrosine kinase" evidence="23">
    <location>
        <begin position="23"/>
        <end position="1670"/>
    </location>
</feature>
<comment type="catalytic activity">
    <reaction evidence="19">
        <text>L-tyrosyl-[protein] + ATP = O-phospho-L-tyrosyl-[protein] + ADP + H(+)</text>
        <dbReference type="Rhea" id="RHEA:10596"/>
        <dbReference type="Rhea" id="RHEA-COMP:10136"/>
        <dbReference type="Rhea" id="RHEA-COMP:20101"/>
        <dbReference type="ChEBI" id="CHEBI:15378"/>
        <dbReference type="ChEBI" id="CHEBI:30616"/>
        <dbReference type="ChEBI" id="CHEBI:46858"/>
        <dbReference type="ChEBI" id="CHEBI:61978"/>
        <dbReference type="ChEBI" id="CHEBI:456216"/>
        <dbReference type="EC" id="2.7.10.1"/>
    </reaction>
</comment>
<dbReference type="SUPFAM" id="SSF52058">
    <property type="entry name" value="L domain-like"/>
    <property type="match status" value="2"/>
</dbReference>
<keyword evidence="12 20" id="KW-0067">ATP-binding</keyword>
<dbReference type="Gene3D" id="3.80.20.20">
    <property type="entry name" value="Receptor L-domain"/>
    <property type="match status" value="2"/>
</dbReference>
<accession>A0A0N0U3X6</accession>
<evidence type="ECO:0000256" key="12">
    <source>
        <dbReference type="ARBA" id="ARBA00022840"/>
    </source>
</evidence>
<keyword evidence="18" id="KW-0464">Manganese</keyword>
<dbReference type="PRINTS" id="PR00109">
    <property type="entry name" value="TYRKINASE"/>
</dbReference>
<evidence type="ECO:0000256" key="23">
    <source>
        <dbReference type="SAM" id="SignalP"/>
    </source>
</evidence>
<protein>
    <recommendedName>
        <fullName evidence="2">receptor protein-tyrosine kinase</fullName>
        <ecNumber evidence="2">2.7.10.1</ecNumber>
    </recommendedName>
</protein>
<keyword evidence="8 23" id="KW-0732">Signal</keyword>
<dbReference type="OrthoDB" id="5809444at2759"/>
<dbReference type="Pfam" id="PF00757">
    <property type="entry name" value="Furin-like"/>
    <property type="match status" value="1"/>
</dbReference>
<keyword evidence="16 26" id="KW-0675">Receptor</keyword>
<evidence type="ECO:0000256" key="4">
    <source>
        <dbReference type="ARBA" id="ARBA00022679"/>
    </source>
</evidence>
<dbReference type="CDD" id="cd00064">
    <property type="entry name" value="FU"/>
    <property type="match status" value="1"/>
</dbReference>
<evidence type="ECO:0000256" key="3">
    <source>
        <dbReference type="ARBA" id="ARBA00022553"/>
    </source>
</evidence>
<evidence type="ECO:0000256" key="16">
    <source>
        <dbReference type="ARBA" id="ARBA00023170"/>
    </source>
</evidence>
<dbReference type="Proteomes" id="UP000053105">
    <property type="component" value="Unassembled WGS sequence"/>
</dbReference>
<dbReference type="InterPro" id="IPR000719">
    <property type="entry name" value="Prot_kinase_dom"/>
</dbReference>
<evidence type="ECO:0000256" key="22">
    <source>
        <dbReference type="SAM" id="Phobius"/>
    </source>
</evidence>
<evidence type="ECO:0000313" key="26">
    <source>
        <dbReference type="EMBL" id="KOX70594.1"/>
    </source>
</evidence>
<keyword evidence="27" id="KW-1185">Reference proteome</keyword>
<dbReference type="Gene3D" id="1.10.510.10">
    <property type="entry name" value="Transferase(Phosphotransferase) domain 1"/>
    <property type="match status" value="1"/>
</dbReference>
<keyword evidence="14 22" id="KW-0472">Membrane</keyword>
<evidence type="ECO:0000256" key="2">
    <source>
        <dbReference type="ARBA" id="ARBA00011902"/>
    </source>
</evidence>
<dbReference type="InterPro" id="IPR013783">
    <property type="entry name" value="Ig-like_fold"/>
</dbReference>
<dbReference type="EMBL" id="KQ435859">
    <property type="protein sequence ID" value="KOX70594.1"/>
    <property type="molecule type" value="Genomic_DNA"/>
</dbReference>
<keyword evidence="7" id="KW-0479">Metal-binding</keyword>
<dbReference type="Pfam" id="PF07714">
    <property type="entry name" value="PK_Tyr_Ser-Thr"/>
    <property type="match status" value="1"/>
</dbReference>
<evidence type="ECO:0000256" key="11">
    <source>
        <dbReference type="ARBA" id="ARBA00022777"/>
    </source>
</evidence>
<dbReference type="Gene3D" id="2.10.220.10">
    <property type="entry name" value="Hormone Receptor, Insulin-like Growth Factor Receptor 1, Chain A, domain 2"/>
    <property type="match status" value="1"/>
</dbReference>
<evidence type="ECO:0000256" key="14">
    <source>
        <dbReference type="ARBA" id="ARBA00023136"/>
    </source>
</evidence>
<name>A0A0N0U3X6_9HYME</name>
<dbReference type="PROSITE" id="PS50853">
    <property type="entry name" value="FN3"/>
    <property type="match status" value="2"/>
</dbReference>
<dbReference type="PROSITE" id="PS00107">
    <property type="entry name" value="PROTEIN_KINASE_ATP"/>
    <property type="match status" value="1"/>
</dbReference>
<feature type="domain" description="Fibronectin type-III" evidence="25">
    <location>
        <begin position="695"/>
        <end position="810"/>
    </location>
</feature>
<keyword evidence="13 22" id="KW-1133">Transmembrane helix</keyword>
<keyword evidence="6 22" id="KW-0812">Transmembrane</keyword>
<evidence type="ECO:0000256" key="6">
    <source>
        <dbReference type="ARBA" id="ARBA00022692"/>
    </source>
</evidence>
<keyword evidence="3" id="KW-0597">Phosphoprotein</keyword>
<evidence type="ECO:0000256" key="8">
    <source>
        <dbReference type="ARBA" id="ARBA00022729"/>
    </source>
</evidence>
<dbReference type="GO" id="GO:0043410">
    <property type="term" value="P:positive regulation of MAPK cascade"/>
    <property type="evidence" value="ECO:0007669"/>
    <property type="project" value="TreeGrafter"/>
</dbReference>
<dbReference type="PANTHER" id="PTHR24416">
    <property type="entry name" value="TYROSINE-PROTEIN KINASE RECEPTOR"/>
    <property type="match status" value="1"/>
</dbReference>
<evidence type="ECO:0000256" key="10">
    <source>
        <dbReference type="ARBA" id="ARBA00022741"/>
    </source>
</evidence>